<dbReference type="NCBIfam" id="TIGR01764">
    <property type="entry name" value="excise"/>
    <property type="match status" value="1"/>
</dbReference>
<dbReference type="RefSeq" id="WP_058723098.1">
    <property type="nucleotide sequence ID" value="NZ_LMUA01000007.1"/>
</dbReference>
<reference evidence="2 3" key="1">
    <citation type="submission" date="2015-10" db="EMBL/GenBank/DDBJ databases">
        <title>A novel member of the family Ruminococcaceae isolated from human faeces.</title>
        <authorList>
            <person name="Shkoporov A.N."/>
            <person name="Chaplin A.V."/>
            <person name="Motuzova O.V."/>
            <person name="Kafarskaia L.I."/>
            <person name="Efimov B.A."/>
        </authorList>
    </citation>
    <scope>NUCLEOTIDE SEQUENCE [LARGE SCALE GENOMIC DNA]</scope>
    <source>
        <strain evidence="2 3">668</strain>
    </source>
</reference>
<name>A0A0W7TSK2_9FIRM</name>
<dbReference type="InterPro" id="IPR009061">
    <property type="entry name" value="DNA-bd_dom_put_sf"/>
</dbReference>
<accession>A0A0W7TSK2</accession>
<evidence type="ECO:0000313" key="3">
    <source>
        <dbReference type="Proteomes" id="UP000053433"/>
    </source>
</evidence>
<dbReference type="InterPro" id="IPR041657">
    <property type="entry name" value="HTH_17"/>
</dbReference>
<dbReference type="GO" id="GO:0003677">
    <property type="term" value="F:DNA binding"/>
    <property type="evidence" value="ECO:0007669"/>
    <property type="project" value="InterPro"/>
</dbReference>
<comment type="caution">
    <text evidence="2">The sequence shown here is derived from an EMBL/GenBank/DDBJ whole genome shotgun (WGS) entry which is preliminary data.</text>
</comment>
<proteinExistence type="predicted"/>
<organism evidence="2 3">
    <name type="scientific">Ruthenibacterium lactatiformans</name>
    <dbReference type="NCBI Taxonomy" id="1550024"/>
    <lineage>
        <taxon>Bacteria</taxon>
        <taxon>Bacillati</taxon>
        <taxon>Bacillota</taxon>
        <taxon>Clostridia</taxon>
        <taxon>Eubacteriales</taxon>
        <taxon>Oscillospiraceae</taxon>
        <taxon>Ruthenibacterium</taxon>
    </lineage>
</organism>
<dbReference type="SUPFAM" id="SSF46955">
    <property type="entry name" value="Putative DNA-binding domain"/>
    <property type="match status" value="1"/>
</dbReference>
<evidence type="ECO:0000313" key="2">
    <source>
        <dbReference type="EMBL" id="KUE76800.1"/>
    </source>
</evidence>
<dbReference type="EMBL" id="LMUA01000007">
    <property type="protein sequence ID" value="KUE76800.1"/>
    <property type="molecule type" value="Genomic_DNA"/>
</dbReference>
<protein>
    <submittedName>
        <fullName evidence="2">MerR family transcriptional regulator</fullName>
    </submittedName>
</protein>
<evidence type="ECO:0000259" key="1">
    <source>
        <dbReference type="Pfam" id="PF12728"/>
    </source>
</evidence>
<dbReference type="Gene3D" id="3.90.105.50">
    <property type="match status" value="1"/>
</dbReference>
<sequence>MGLTIEEAAAYSGIGRNTIRQLVGWGKIPVLKIGRKMIVRADVIDHFMEINQGVDLLDQNQVRCAN</sequence>
<dbReference type="InterPro" id="IPR010093">
    <property type="entry name" value="SinI_DNA-bd"/>
</dbReference>
<gene>
    <name evidence="2" type="ORF">ASJ35_06865</name>
</gene>
<dbReference type="Pfam" id="PF12728">
    <property type="entry name" value="HTH_17"/>
    <property type="match status" value="1"/>
</dbReference>
<dbReference type="Proteomes" id="UP000053433">
    <property type="component" value="Unassembled WGS sequence"/>
</dbReference>
<dbReference type="InterPro" id="IPR038148">
    <property type="entry name" value="Tn1545/Tn916_Xis"/>
</dbReference>
<dbReference type="AlphaFoldDB" id="A0A0W7TSK2"/>
<feature type="domain" description="Helix-turn-helix" evidence="1">
    <location>
        <begin position="3"/>
        <end position="49"/>
    </location>
</feature>